<organism evidence="1 2">
    <name type="scientific">Roseiconus nitratireducens</name>
    <dbReference type="NCBI Taxonomy" id="2605748"/>
    <lineage>
        <taxon>Bacteria</taxon>
        <taxon>Pseudomonadati</taxon>
        <taxon>Planctomycetota</taxon>
        <taxon>Planctomycetia</taxon>
        <taxon>Pirellulales</taxon>
        <taxon>Pirellulaceae</taxon>
        <taxon>Roseiconus</taxon>
    </lineage>
</organism>
<protein>
    <submittedName>
        <fullName evidence="1">Uncharacterized protein</fullName>
    </submittedName>
</protein>
<sequence>MGENIVEKGRLRIQPGPEFSIMDEFIETGDDSGQQHLGIVRWVGKKLEHLQAKIGDERPPGFPYGKDSPVGYAMMKRA</sequence>
<dbReference type="AlphaFoldDB" id="A0A5M6DLR2"/>
<proteinExistence type="predicted"/>
<gene>
    <name evidence="1" type="ORF">FYK55_01560</name>
</gene>
<comment type="caution">
    <text evidence="1">The sequence shown here is derived from an EMBL/GenBank/DDBJ whole genome shotgun (WGS) entry which is preliminary data.</text>
</comment>
<evidence type="ECO:0000313" key="1">
    <source>
        <dbReference type="EMBL" id="KAA5547346.1"/>
    </source>
</evidence>
<name>A0A5M6DLR2_9BACT</name>
<reference evidence="1 2" key="1">
    <citation type="submission" date="2019-08" db="EMBL/GenBank/DDBJ databases">
        <authorList>
            <person name="Dhanesh K."/>
            <person name="Kumar G."/>
            <person name="Sasikala C."/>
            <person name="Venkata Ramana C."/>
        </authorList>
    </citation>
    <scope>NUCLEOTIDE SEQUENCE [LARGE SCALE GENOMIC DNA]</scope>
    <source>
        <strain evidence="1 2">JC645</strain>
    </source>
</reference>
<evidence type="ECO:0000313" key="2">
    <source>
        <dbReference type="Proteomes" id="UP000324479"/>
    </source>
</evidence>
<keyword evidence="2" id="KW-1185">Reference proteome</keyword>
<dbReference type="Proteomes" id="UP000324479">
    <property type="component" value="Unassembled WGS sequence"/>
</dbReference>
<accession>A0A5M6DLR2</accession>
<dbReference type="EMBL" id="VWOX01000001">
    <property type="protein sequence ID" value="KAA5547346.1"/>
    <property type="molecule type" value="Genomic_DNA"/>
</dbReference>